<dbReference type="RefSeq" id="WP_243065847.1">
    <property type="nucleotide sequence ID" value="NZ_JAIVFK010000003.1"/>
</dbReference>
<comment type="similarity">
    <text evidence="2">Belongs to the HupC/HyaC/HydC family.</text>
</comment>
<dbReference type="InterPro" id="IPR051542">
    <property type="entry name" value="Hydrogenase_cytochrome"/>
</dbReference>
<evidence type="ECO:0000256" key="11">
    <source>
        <dbReference type="ARBA" id="ARBA00023136"/>
    </source>
</evidence>
<evidence type="ECO:0000256" key="12">
    <source>
        <dbReference type="SAM" id="Phobius"/>
    </source>
</evidence>
<gene>
    <name evidence="14" type="primary">cybH</name>
    <name evidence="14" type="ORF">K2U94_03330</name>
</gene>
<evidence type="ECO:0000256" key="1">
    <source>
        <dbReference type="ARBA" id="ARBA00004651"/>
    </source>
</evidence>
<evidence type="ECO:0000256" key="2">
    <source>
        <dbReference type="ARBA" id="ARBA00008622"/>
    </source>
</evidence>
<feature type="transmembrane region" description="Helical" evidence="12">
    <location>
        <begin position="141"/>
        <end position="165"/>
    </location>
</feature>
<keyword evidence="5" id="KW-0349">Heme</keyword>
<dbReference type="PANTHER" id="PTHR30485:SF0">
    <property type="entry name" value="NI_FE-HYDROGENASE 1 B-TYPE CYTOCHROME SUBUNIT-RELATED"/>
    <property type="match status" value="1"/>
</dbReference>
<feature type="transmembrane region" description="Helical" evidence="12">
    <location>
        <begin position="73"/>
        <end position="93"/>
    </location>
</feature>
<protein>
    <submittedName>
        <fullName evidence="14">Ni/Fe-hydrogenase, b-type cytochrome subunit</fullName>
    </submittedName>
</protein>
<evidence type="ECO:0000256" key="3">
    <source>
        <dbReference type="ARBA" id="ARBA00022448"/>
    </source>
</evidence>
<evidence type="ECO:0000313" key="14">
    <source>
        <dbReference type="EMBL" id="MCI4681803.1"/>
    </source>
</evidence>
<dbReference type="Proteomes" id="UP001139104">
    <property type="component" value="Unassembled WGS sequence"/>
</dbReference>
<keyword evidence="15" id="KW-1185">Reference proteome</keyword>
<dbReference type="PRINTS" id="PR00161">
    <property type="entry name" value="NIHGNASECYTB"/>
</dbReference>
<keyword evidence="11 12" id="KW-0472">Membrane</keyword>
<feature type="transmembrane region" description="Helical" evidence="12">
    <location>
        <begin position="198"/>
        <end position="215"/>
    </location>
</feature>
<keyword evidence="6 12" id="KW-0812">Transmembrane</keyword>
<keyword evidence="8" id="KW-0249">Electron transport</keyword>
<evidence type="ECO:0000256" key="8">
    <source>
        <dbReference type="ARBA" id="ARBA00022982"/>
    </source>
</evidence>
<keyword evidence="4" id="KW-1003">Cell membrane</keyword>
<dbReference type="PROSITE" id="PS00883">
    <property type="entry name" value="NI_HGENASE_CYTB_2"/>
    <property type="match status" value="1"/>
</dbReference>
<evidence type="ECO:0000256" key="6">
    <source>
        <dbReference type="ARBA" id="ARBA00022692"/>
    </source>
</evidence>
<evidence type="ECO:0000259" key="13">
    <source>
        <dbReference type="Pfam" id="PF01292"/>
    </source>
</evidence>
<comment type="subcellular location">
    <subcellularLocation>
        <location evidence="1">Cell membrane</location>
        <topology evidence="1">Multi-pass membrane protein</topology>
    </subcellularLocation>
</comment>
<dbReference type="InterPro" id="IPR000516">
    <property type="entry name" value="Ni-dep_Hydgase_cyt-B"/>
</dbReference>
<dbReference type="EMBL" id="JAIVFP010000001">
    <property type="protein sequence ID" value="MCI4681803.1"/>
    <property type="molecule type" value="Genomic_DNA"/>
</dbReference>
<evidence type="ECO:0000256" key="4">
    <source>
        <dbReference type="ARBA" id="ARBA00022475"/>
    </source>
</evidence>
<evidence type="ECO:0000256" key="9">
    <source>
        <dbReference type="ARBA" id="ARBA00022989"/>
    </source>
</evidence>
<dbReference type="InterPro" id="IPR016174">
    <property type="entry name" value="Di-haem_cyt_TM"/>
</dbReference>
<keyword evidence="7" id="KW-0479">Metal-binding</keyword>
<dbReference type="NCBIfam" id="TIGR02125">
    <property type="entry name" value="CytB-hydogenase"/>
    <property type="match status" value="1"/>
</dbReference>
<evidence type="ECO:0000313" key="15">
    <source>
        <dbReference type="Proteomes" id="UP001139104"/>
    </source>
</evidence>
<dbReference type="Gene3D" id="1.20.950.20">
    <property type="entry name" value="Transmembrane di-heme cytochromes, Chain C"/>
    <property type="match status" value="1"/>
</dbReference>
<dbReference type="PANTHER" id="PTHR30485">
    <property type="entry name" value="NI/FE-HYDROGENASE 1 B-TYPE CYTOCHROME SUBUNIT"/>
    <property type="match status" value="1"/>
</dbReference>
<feature type="transmembrane region" description="Helical" evidence="12">
    <location>
        <begin position="33"/>
        <end position="53"/>
    </location>
</feature>
<name>A0ABS9Z2H2_9HYPH</name>
<accession>A0ABS9Z2H2</accession>
<keyword evidence="9 12" id="KW-1133">Transmembrane helix</keyword>
<dbReference type="InterPro" id="IPR011577">
    <property type="entry name" value="Cyt_b561_bac/Ni-Hgenase"/>
</dbReference>
<keyword evidence="3" id="KW-0813">Transport</keyword>
<dbReference type="PROSITE" id="PS00882">
    <property type="entry name" value="NI_HGENASE_CYTB_1"/>
    <property type="match status" value="1"/>
</dbReference>
<evidence type="ECO:0000256" key="10">
    <source>
        <dbReference type="ARBA" id="ARBA00023004"/>
    </source>
</evidence>
<feature type="domain" description="Cytochrome b561 bacterial/Ni-hydrogenase" evidence="13">
    <location>
        <begin position="26"/>
        <end position="232"/>
    </location>
</feature>
<evidence type="ECO:0000256" key="7">
    <source>
        <dbReference type="ARBA" id="ARBA00022723"/>
    </source>
</evidence>
<dbReference type="SUPFAM" id="SSF81342">
    <property type="entry name" value="Transmembrane di-heme cytochromes"/>
    <property type="match status" value="1"/>
</dbReference>
<reference evidence="14" key="1">
    <citation type="journal article" date="2022" name="ISME J.">
        <title>Identification of active gaseous-alkane degraders at natural gas seeps.</title>
        <authorList>
            <person name="Farhan Ul Haque M."/>
            <person name="Hernandez M."/>
            <person name="Crombie A.T."/>
            <person name="Murrell J.C."/>
        </authorList>
    </citation>
    <scope>NUCLEOTIDE SEQUENCE</scope>
    <source>
        <strain evidence="14">PC2</strain>
    </source>
</reference>
<dbReference type="Pfam" id="PF01292">
    <property type="entry name" value="Ni_hydr_CYTB"/>
    <property type="match status" value="1"/>
</dbReference>
<keyword evidence="10" id="KW-0408">Iron</keyword>
<organism evidence="14 15">
    <name type="scientific">Candidatus Rhodoblastus alkanivorans</name>
    <dbReference type="NCBI Taxonomy" id="2954117"/>
    <lineage>
        <taxon>Bacteria</taxon>
        <taxon>Pseudomonadati</taxon>
        <taxon>Pseudomonadota</taxon>
        <taxon>Alphaproteobacteria</taxon>
        <taxon>Hyphomicrobiales</taxon>
        <taxon>Rhodoblastaceae</taxon>
        <taxon>Rhodoblastus</taxon>
    </lineage>
</organism>
<comment type="caution">
    <text evidence="14">The sequence shown here is derived from an EMBL/GenBank/DDBJ whole genome shotgun (WGS) entry which is preliminary data.</text>
</comment>
<evidence type="ECO:0000256" key="5">
    <source>
        <dbReference type="ARBA" id="ARBA00022617"/>
    </source>
</evidence>
<proteinExistence type="inferred from homology"/>
<sequence length="241" mass="28036">MNVMTQVGDLSDSHGEKTVARRTVYVYQAPVRIWHWVNALCMVTLFITGYLIASPPDSVTGEAYDHFQMGYIRFAHFAAGQTMAALFLLRIYWAFAGNAHAKQIFYVPFWRRDFWKGVLHEIRWYAFLEKYPRQYVGHNPLAHLMMFGVFTLGTLFMIVTGFALYSEGAGRESWQYKVFGWVFSIFPNSQDVHTLHHLGMWVLVSFTMLHIYAAVREDIMSRQSMISSMISGERQFRDEDV</sequence>